<keyword evidence="2 7" id="KW-0808">Transferase</keyword>
<evidence type="ECO:0000256" key="2">
    <source>
        <dbReference type="ARBA" id="ARBA00022679"/>
    </source>
</evidence>
<evidence type="ECO:0000256" key="5">
    <source>
        <dbReference type="ARBA" id="ARBA00022840"/>
    </source>
</evidence>
<dbReference type="InterPro" id="IPR050482">
    <property type="entry name" value="Sensor_HK_TwoCompSys"/>
</dbReference>
<dbReference type="Gene3D" id="3.30.565.10">
    <property type="entry name" value="Histidine kinase-like ATPase, C-terminal domain"/>
    <property type="match status" value="1"/>
</dbReference>
<dbReference type="GO" id="GO:0000155">
    <property type="term" value="F:phosphorelay sensor kinase activity"/>
    <property type="evidence" value="ECO:0007669"/>
    <property type="project" value="UniProtKB-UniRule"/>
</dbReference>
<dbReference type="Pfam" id="PF02518">
    <property type="entry name" value="HATPase_c"/>
    <property type="match status" value="1"/>
</dbReference>
<dbReference type="PROSITE" id="PS50109">
    <property type="entry name" value="HIS_KIN"/>
    <property type="match status" value="1"/>
</dbReference>
<dbReference type="InterPro" id="IPR011712">
    <property type="entry name" value="Sig_transdc_His_kin_sub3_dim/P"/>
</dbReference>
<dbReference type="EC" id="3.1.3.-" evidence="7"/>
<evidence type="ECO:0000256" key="7">
    <source>
        <dbReference type="PIRNR" id="PIRNR003169"/>
    </source>
</evidence>
<dbReference type="PANTHER" id="PTHR24421">
    <property type="entry name" value="NITRATE/NITRITE SENSOR PROTEIN NARX-RELATED"/>
    <property type="match status" value="1"/>
</dbReference>
<comment type="caution">
    <text evidence="9">The sequence shown here is derived from an EMBL/GenBank/DDBJ whole genome shotgun (WGS) entry which is preliminary data.</text>
</comment>
<dbReference type="GO" id="GO:0005524">
    <property type="term" value="F:ATP binding"/>
    <property type="evidence" value="ECO:0007669"/>
    <property type="project" value="UniProtKB-UniRule"/>
</dbReference>
<evidence type="ECO:0000313" key="9">
    <source>
        <dbReference type="EMBL" id="TLS38504.1"/>
    </source>
</evidence>
<dbReference type="InterPro" id="IPR008595">
    <property type="entry name" value="DegS"/>
</dbReference>
<dbReference type="GO" id="GO:0005737">
    <property type="term" value="C:cytoplasm"/>
    <property type="evidence" value="ECO:0007669"/>
    <property type="project" value="UniProtKB-SubCell"/>
</dbReference>
<evidence type="ECO:0000256" key="4">
    <source>
        <dbReference type="ARBA" id="ARBA00022777"/>
    </source>
</evidence>
<evidence type="ECO:0000256" key="6">
    <source>
        <dbReference type="ARBA" id="ARBA00023012"/>
    </source>
</evidence>
<dbReference type="InterPro" id="IPR003594">
    <property type="entry name" value="HATPase_dom"/>
</dbReference>
<dbReference type="CDD" id="cd16917">
    <property type="entry name" value="HATPase_UhpB-NarQ-NarX-like"/>
    <property type="match status" value="1"/>
</dbReference>
<protein>
    <recommendedName>
        <fullName evidence="7">Signal transduction histidine-protein kinase/phosphatase DegS</fullName>
        <ecNumber evidence="7">2.7.13.3</ecNumber>
        <ecNumber evidence="7">3.1.3.-</ecNumber>
    </recommendedName>
</protein>
<dbReference type="SMART" id="SM00387">
    <property type="entry name" value="HATPase_c"/>
    <property type="match status" value="1"/>
</dbReference>
<keyword evidence="3 7" id="KW-0547">Nucleotide-binding</keyword>
<dbReference type="GO" id="GO:0004721">
    <property type="term" value="F:phosphoprotein phosphatase activity"/>
    <property type="evidence" value="ECO:0007669"/>
    <property type="project" value="UniProtKB-UniRule"/>
</dbReference>
<dbReference type="InterPro" id="IPR016381">
    <property type="entry name" value="Sig_transdc_His_kinase_DegS"/>
</dbReference>
<name>A0A5R9FD64_9BACL</name>
<keyword evidence="5 7" id="KW-0067">ATP-binding</keyword>
<evidence type="ECO:0000256" key="1">
    <source>
        <dbReference type="ARBA" id="ARBA00000085"/>
    </source>
</evidence>
<keyword evidence="4 7" id="KW-0418">Kinase</keyword>
<dbReference type="GO" id="GO:0046983">
    <property type="term" value="F:protein dimerization activity"/>
    <property type="evidence" value="ECO:0007669"/>
    <property type="project" value="InterPro"/>
</dbReference>
<dbReference type="GO" id="GO:0016020">
    <property type="term" value="C:membrane"/>
    <property type="evidence" value="ECO:0007669"/>
    <property type="project" value="InterPro"/>
</dbReference>
<proteinExistence type="predicted"/>
<keyword evidence="7" id="KW-0904">Protein phosphatase</keyword>
<dbReference type="EC" id="2.7.13.3" evidence="7"/>
<comment type="catalytic activity">
    <reaction evidence="1 7">
        <text>ATP + protein L-histidine = ADP + protein N-phospho-L-histidine.</text>
        <dbReference type="EC" id="2.7.13.3"/>
    </reaction>
</comment>
<dbReference type="PANTHER" id="PTHR24421:SF55">
    <property type="entry name" value="SENSOR HISTIDINE KINASE YDFH"/>
    <property type="match status" value="1"/>
</dbReference>
<comment type="subcellular location">
    <subcellularLocation>
        <location evidence="7">Cytoplasm</location>
    </subcellularLocation>
</comment>
<evidence type="ECO:0000259" key="8">
    <source>
        <dbReference type="PROSITE" id="PS50109"/>
    </source>
</evidence>
<dbReference type="InterPro" id="IPR036890">
    <property type="entry name" value="HATPase_C_sf"/>
</dbReference>
<dbReference type="RefSeq" id="WP_138123847.1">
    <property type="nucleotide sequence ID" value="NZ_SWLG01000003.1"/>
</dbReference>
<dbReference type="OrthoDB" id="9781904at2"/>
<dbReference type="AlphaFoldDB" id="A0A5R9FD64"/>
<gene>
    <name evidence="9" type="ORF">FCL54_05025</name>
</gene>
<reference evidence="9 10" key="1">
    <citation type="submission" date="2019-04" db="EMBL/GenBank/DDBJ databases">
        <title>Bacillus caeni sp. nov., a bacterium isolated from mangrove sediment.</title>
        <authorList>
            <person name="Huang H."/>
            <person name="Mo K."/>
            <person name="Hu Y."/>
        </authorList>
    </citation>
    <scope>NUCLEOTIDE SEQUENCE [LARGE SCALE GENOMIC DNA]</scope>
    <source>
        <strain evidence="9 10">HB172195</strain>
    </source>
</reference>
<dbReference type="Pfam" id="PF07730">
    <property type="entry name" value="HisKA_3"/>
    <property type="match status" value="1"/>
</dbReference>
<dbReference type="EMBL" id="SWLG01000003">
    <property type="protein sequence ID" value="TLS38504.1"/>
    <property type="molecule type" value="Genomic_DNA"/>
</dbReference>
<accession>A0A5R9FD64</accession>
<dbReference type="Pfam" id="PF05384">
    <property type="entry name" value="DegS"/>
    <property type="match status" value="1"/>
</dbReference>
<dbReference type="PIRSF" id="PIRSF003169">
    <property type="entry name" value="STHK_DegS"/>
    <property type="match status" value="1"/>
</dbReference>
<sequence>MASNKIDPAVLDAILNKTIETVNQSKNKIFDIGEHSQHEFQELSKELLLIKEELQNVIKSLERLKKEDRFARAKLVKVSKHFHEYGEQEIRDAYEKASHIQVKLSVEQQRLVQLQDKKNDIERRLEYFRVTNQKAGSFIGQISTVLSYLNGELRQVGAAIQDAQRRQEFGLQIIEAQEEERRRVSREIHDGPAQMLANVLVRSQLIERIFEKKGKEAAFKEIKEMRVLIEEALQEVRRLIYDLRPMALDDLGLIPTLKKYLNRINNESRTEIYFDHGDGQQRLPVRLEIAIFRLVQEAVQNSLKHADATEIEVDLEIEKQNIHLKVKDNGIGFNTNERKENSFGIIGMKERVELLNGKIEIQSTPNKGTYILIDIPIHEQEGTT</sequence>
<keyword evidence="7" id="KW-0963">Cytoplasm</keyword>
<dbReference type="Gene3D" id="1.20.5.1930">
    <property type="match status" value="1"/>
</dbReference>
<dbReference type="SUPFAM" id="SSF55874">
    <property type="entry name" value="ATPase domain of HSP90 chaperone/DNA topoisomerase II/histidine kinase"/>
    <property type="match status" value="1"/>
</dbReference>
<keyword evidence="10" id="KW-1185">Reference proteome</keyword>
<dbReference type="Proteomes" id="UP000308230">
    <property type="component" value="Unassembled WGS sequence"/>
</dbReference>
<comment type="function">
    <text evidence="7">Member of the two-component regulatory system DegS/DegU, which plays an important role in the transition growth phase.</text>
</comment>
<keyword evidence="6 7" id="KW-0902">Two-component regulatory system</keyword>
<evidence type="ECO:0000313" key="10">
    <source>
        <dbReference type="Proteomes" id="UP000308230"/>
    </source>
</evidence>
<organism evidence="9 10">
    <name type="scientific">Exobacillus caeni</name>
    <dbReference type="NCBI Taxonomy" id="2574798"/>
    <lineage>
        <taxon>Bacteria</taxon>
        <taxon>Bacillati</taxon>
        <taxon>Bacillota</taxon>
        <taxon>Bacilli</taxon>
        <taxon>Bacillales</taxon>
        <taxon>Guptibacillaceae</taxon>
        <taxon>Exobacillus</taxon>
    </lineage>
</organism>
<evidence type="ECO:0000256" key="3">
    <source>
        <dbReference type="ARBA" id="ARBA00022741"/>
    </source>
</evidence>
<feature type="domain" description="Histidine kinase" evidence="8">
    <location>
        <begin position="183"/>
        <end position="379"/>
    </location>
</feature>
<dbReference type="InterPro" id="IPR005467">
    <property type="entry name" value="His_kinase_dom"/>
</dbReference>
<keyword evidence="7" id="KW-0378">Hydrolase</keyword>